<feature type="compositionally biased region" description="Polar residues" evidence="1">
    <location>
        <begin position="185"/>
        <end position="196"/>
    </location>
</feature>
<proteinExistence type="predicted"/>
<dbReference type="Proteomes" id="UP000433883">
    <property type="component" value="Unassembled WGS sequence"/>
</dbReference>
<evidence type="ECO:0000313" key="2">
    <source>
        <dbReference type="EMBL" id="KAE9962777.1"/>
    </source>
</evidence>
<reference evidence="3 4" key="1">
    <citation type="submission" date="2018-12" db="EMBL/GenBank/DDBJ databases">
        <title>Venturia inaequalis Genome Resource.</title>
        <authorList>
            <person name="Lichtner F.J."/>
        </authorList>
    </citation>
    <scope>NUCLEOTIDE SEQUENCE [LARGE SCALE GENOMIC DNA]</scope>
    <source>
        <strain evidence="3 4">120213</strain>
        <strain evidence="2">Bline_iso_100314</strain>
    </source>
</reference>
<dbReference type="EMBL" id="WNWS01000942">
    <property type="protein sequence ID" value="KAE9962970.1"/>
    <property type="molecule type" value="Genomic_DNA"/>
</dbReference>
<protein>
    <submittedName>
        <fullName evidence="3">Uncharacterized protein</fullName>
    </submittedName>
</protein>
<dbReference type="OrthoDB" id="3916233at2759"/>
<dbReference type="AlphaFoldDB" id="A0A8H3U4L7"/>
<comment type="caution">
    <text evidence="3">The sequence shown here is derived from an EMBL/GenBank/DDBJ whole genome shotgun (WGS) entry which is preliminary data.</text>
</comment>
<feature type="region of interest" description="Disordered" evidence="1">
    <location>
        <begin position="357"/>
        <end position="379"/>
    </location>
</feature>
<evidence type="ECO:0000313" key="3">
    <source>
        <dbReference type="EMBL" id="KAE9962970.1"/>
    </source>
</evidence>
<evidence type="ECO:0000256" key="1">
    <source>
        <dbReference type="SAM" id="MobiDB-lite"/>
    </source>
</evidence>
<evidence type="ECO:0000313" key="4">
    <source>
        <dbReference type="Proteomes" id="UP000447873"/>
    </source>
</evidence>
<accession>A0A8H3U4L7</accession>
<feature type="compositionally biased region" description="Polar residues" evidence="1">
    <location>
        <begin position="225"/>
        <end position="243"/>
    </location>
</feature>
<organism evidence="3 4">
    <name type="scientific">Venturia inaequalis</name>
    <name type="common">Apple scab fungus</name>
    <dbReference type="NCBI Taxonomy" id="5025"/>
    <lineage>
        <taxon>Eukaryota</taxon>
        <taxon>Fungi</taxon>
        <taxon>Dikarya</taxon>
        <taxon>Ascomycota</taxon>
        <taxon>Pezizomycotina</taxon>
        <taxon>Dothideomycetes</taxon>
        <taxon>Pleosporomycetidae</taxon>
        <taxon>Venturiales</taxon>
        <taxon>Venturiaceae</taxon>
        <taxon>Venturia</taxon>
    </lineage>
</organism>
<feature type="compositionally biased region" description="Basic residues" evidence="1">
    <location>
        <begin position="367"/>
        <end position="379"/>
    </location>
</feature>
<sequence length="379" mass="42946">MSSSLNTAAFDARIHDPLSGTDAYCDRKMQDIDDEFSGYNMYSDLATWEYVAWKNVRLDAIQDKRMTAANIDEYHHVETLKVEPGTNYLVGLGYTSPSPFSRQANTVAYIARKKENLQGKCGENLRGTLEDLDRAWDAVSGKFQGIAQASEGDLDEHWLIELRKLRPNLVQYNPRPRAQRMAMAPTNTVGSSSSTGKRCRDNWAESEEAGGLSQPRAKKPRKTVSPATQNTRSPSRFKSTARTRAQDDQAEEEANGEQGDCTSTKPEKGNKQGTVSRNKKTARQLAWMNMHFCVRNTETNKPSNWKVAMSLEFKKEYEYPLPHKADYSMKNYWQQMEASGHFEAGLVCDEQFYEDEGNYPGKDGSKNHPRIQKPAKKKQ</sequence>
<dbReference type="EMBL" id="WNWQ01000968">
    <property type="protein sequence ID" value="KAE9962777.1"/>
    <property type="molecule type" value="Genomic_DNA"/>
</dbReference>
<feature type="region of interest" description="Disordered" evidence="1">
    <location>
        <begin position="174"/>
        <end position="279"/>
    </location>
</feature>
<name>A0A8H3U4L7_VENIN</name>
<gene>
    <name evidence="2" type="ORF">BLS_010020</name>
    <name evidence="3" type="ORF">EG328_011887</name>
</gene>
<dbReference type="Proteomes" id="UP000447873">
    <property type="component" value="Unassembled WGS sequence"/>
</dbReference>